<name>A0A0B5KK08_9RHAB</name>
<dbReference type="EMBL" id="KM817629">
    <property type="protein sequence ID" value="AJG39100.1"/>
    <property type="molecule type" value="Viral_cRNA"/>
</dbReference>
<keyword evidence="2" id="KW-1185">Reference proteome</keyword>
<organism evidence="1 2">
    <name type="scientific">Bole Tick Virus 2</name>
    <dbReference type="NCBI Taxonomy" id="1608041"/>
    <lineage>
        <taxon>Viruses</taxon>
        <taxon>Riboviria</taxon>
        <taxon>Orthornavirae</taxon>
        <taxon>Negarnaviricota</taxon>
        <taxon>Haploviricotina</taxon>
        <taxon>Monjiviricetes</taxon>
        <taxon>Mononegavirales</taxon>
        <taxon>Rhabdoviridae</taxon>
        <taxon>Alpharhabdovirinae</taxon>
        <taxon>Alpharicinrhavirus</taxon>
        <taxon>Alpharicinrhavirus bole</taxon>
    </lineage>
</organism>
<dbReference type="KEGG" id="vg:29066693"/>
<dbReference type="OrthoDB" id="36708at10239"/>
<accession>A0A0B5KK08</accession>
<dbReference type="Proteomes" id="UP000203730">
    <property type="component" value="Segment"/>
</dbReference>
<protein>
    <submittedName>
        <fullName evidence="1">Matrix protein</fullName>
    </submittedName>
</protein>
<reference evidence="1 2" key="1">
    <citation type="journal article" date="2015" name="Elife">
        <title>Unprecedented genomic diversity of RNA viruses in arthropods reveals the ancestry of negative-sense RNA viruses.</title>
        <authorList>
            <person name="Li C.X."/>
            <person name="Shi M."/>
            <person name="Tian J.H."/>
            <person name="Lin X.D."/>
            <person name="Kang Y.J."/>
            <person name="Chen L.J."/>
            <person name="Qin X.C."/>
            <person name="Xu J."/>
            <person name="Holmes E.C."/>
            <person name="Zhang Y.Z."/>
        </authorList>
    </citation>
    <scope>NUCLEOTIDE SEQUENCE [LARGE SCALE GENOMIC DNA]</scope>
    <source>
        <strain evidence="1 2">BL076</strain>
    </source>
</reference>
<sequence>MQYSWTKDLMFLFSNPLIFIFRPILHEKNQQISITMWRFWRVKSPQPPPIPVEEEEEEDLFGQIPSAPRPKGLRALLQGWRARTRSTRPSVHARPDLWAHPLDDLPNTWTGLAVPNLPSEKPEHVTLDIAATLEVRAPRPLDQKTLAEMSLNFPLAYQGEARSKPLFSVLLAHLVSKASAHQTRSGLIYSASLTECVIFTGRKGFRPDNRLQTYQDTYEWRYKGQVFFWKLRFEAHPTVMKGIPLHQILSVEVMPLLRALGLHPHFRKEEQYLEIEGPQ</sequence>
<dbReference type="RefSeq" id="YP_009287862.1">
    <property type="nucleotide sequence ID" value="NC_031079.1"/>
</dbReference>
<proteinExistence type="predicted"/>
<evidence type="ECO:0000313" key="1">
    <source>
        <dbReference type="EMBL" id="AJG39100.1"/>
    </source>
</evidence>
<dbReference type="GeneID" id="29066693"/>
<evidence type="ECO:0000313" key="2">
    <source>
        <dbReference type="Proteomes" id="UP000203730"/>
    </source>
</evidence>
<gene>
    <name evidence="1" type="primary">M</name>
</gene>